<comment type="function">
    <text evidence="9">Transcription factor that binds specifically to a 5'-AA[AG]G-3' consensus core sequence.</text>
</comment>
<keyword evidence="5 8" id="KW-0238">DNA-binding</keyword>
<evidence type="ECO:0000256" key="4">
    <source>
        <dbReference type="ARBA" id="ARBA00023015"/>
    </source>
</evidence>
<keyword evidence="3 9" id="KW-0862">Zinc</keyword>
<evidence type="ECO:0000256" key="6">
    <source>
        <dbReference type="ARBA" id="ARBA00023163"/>
    </source>
</evidence>
<evidence type="ECO:0000256" key="7">
    <source>
        <dbReference type="ARBA" id="ARBA00023242"/>
    </source>
</evidence>
<evidence type="ECO:0000256" key="5">
    <source>
        <dbReference type="ARBA" id="ARBA00023125"/>
    </source>
</evidence>
<dbReference type="PANTHER" id="PTHR31992">
    <property type="entry name" value="DOF ZINC FINGER PROTEIN DOF1.4-RELATED"/>
    <property type="match status" value="1"/>
</dbReference>
<comment type="subcellular location">
    <subcellularLocation>
        <location evidence="8 9">Nucleus</location>
    </subcellularLocation>
</comment>
<dbReference type="EMBL" id="JACGWM010000006">
    <property type="protein sequence ID" value="KAL0369316.1"/>
    <property type="molecule type" value="Genomic_DNA"/>
</dbReference>
<keyword evidence="4 9" id="KW-0805">Transcription regulation</keyword>
<feature type="compositionally biased region" description="Polar residues" evidence="10">
    <location>
        <begin position="113"/>
        <end position="135"/>
    </location>
</feature>
<keyword evidence="7 8" id="KW-0539">Nucleus</keyword>
<evidence type="ECO:0000313" key="12">
    <source>
        <dbReference type="EMBL" id="KAL0369316.1"/>
    </source>
</evidence>
<sequence length="219" mass="23634">MSDHKMSGTGSEAAPAPALSFTVTSPLALLERATKSKPNNYNYNNSPPPPPPPTAVDCPRCASPNTKFCYYNNYSLTQPRYFCKTCRRYWTEGGSLVNVPVGGGCRKNRRPRTTSTASNGAMNSVEASTSTASKSGTDHIDPPPAIPTAKHYDMKNVYAMLKHRKPADLINGADGGGLQGSMMAEILRGRFEGGGCEAFGIFFPDHDEADYDGMKNLEI</sequence>
<keyword evidence="1 9" id="KW-0479">Metal-binding</keyword>
<evidence type="ECO:0000256" key="1">
    <source>
        <dbReference type="ARBA" id="ARBA00022723"/>
    </source>
</evidence>
<feature type="domain" description="Dof-type" evidence="11">
    <location>
        <begin position="56"/>
        <end position="110"/>
    </location>
</feature>
<evidence type="ECO:0000259" key="11">
    <source>
        <dbReference type="PROSITE" id="PS50884"/>
    </source>
</evidence>
<dbReference type="GO" id="GO:0003700">
    <property type="term" value="F:DNA-binding transcription factor activity"/>
    <property type="evidence" value="ECO:0007669"/>
    <property type="project" value="UniProtKB-UniRule"/>
</dbReference>
<protein>
    <recommendedName>
        <fullName evidence="9">Dof zinc finger protein</fullName>
    </recommendedName>
</protein>
<evidence type="ECO:0000256" key="10">
    <source>
        <dbReference type="SAM" id="MobiDB-lite"/>
    </source>
</evidence>
<evidence type="ECO:0000256" key="3">
    <source>
        <dbReference type="ARBA" id="ARBA00022833"/>
    </source>
</evidence>
<feature type="region of interest" description="Disordered" evidence="10">
    <location>
        <begin position="31"/>
        <end position="55"/>
    </location>
</feature>
<gene>
    <name evidence="12" type="ORF">Scaly_1150500</name>
</gene>
<dbReference type="Pfam" id="PF02701">
    <property type="entry name" value="Zn_ribbon_Dof"/>
    <property type="match status" value="1"/>
</dbReference>
<dbReference type="GO" id="GO:0005634">
    <property type="term" value="C:nucleus"/>
    <property type="evidence" value="ECO:0007669"/>
    <property type="project" value="UniProtKB-SubCell"/>
</dbReference>
<comment type="caution">
    <text evidence="12">The sequence shown here is derived from an EMBL/GenBank/DDBJ whole genome shotgun (WGS) entry which is preliminary data.</text>
</comment>
<dbReference type="PROSITE" id="PS01361">
    <property type="entry name" value="ZF_DOF_1"/>
    <property type="match status" value="1"/>
</dbReference>
<accession>A0AAW2QNJ9</accession>
<proteinExistence type="predicted"/>
<evidence type="ECO:0000256" key="9">
    <source>
        <dbReference type="RuleBase" id="RU369094"/>
    </source>
</evidence>
<dbReference type="GO" id="GO:0003677">
    <property type="term" value="F:DNA binding"/>
    <property type="evidence" value="ECO:0007669"/>
    <property type="project" value="UniProtKB-UniRule"/>
</dbReference>
<dbReference type="PROSITE" id="PS50884">
    <property type="entry name" value="ZF_DOF_2"/>
    <property type="match status" value="1"/>
</dbReference>
<organism evidence="12">
    <name type="scientific">Sesamum calycinum</name>
    <dbReference type="NCBI Taxonomy" id="2727403"/>
    <lineage>
        <taxon>Eukaryota</taxon>
        <taxon>Viridiplantae</taxon>
        <taxon>Streptophyta</taxon>
        <taxon>Embryophyta</taxon>
        <taxon>Tracheophyta</taxon>
        <taxon>Spermatophyta</taxon>
        <taxon>Magnoliopsida</taxon>
        <taxon>eudicotyledons</taxon>
        <taxon>Gunneridae</taxon>
        <taxon>Pentapetalae</taxon>
        <taxon>asterids</taxon>
        <taxon>lamiids</taxon>
        <taxon>Lamiales</taxon>
        <taxon>Pedaliaceae</taxon>
        <taxon>Sesamum</taxon>
    </lineage>
</organism>
<dbReference type="InterPro" id="IPR045174">
    <property type="entry name" value="Dof"/>
</dbReference>
<feature type="region of interest" description="Disordered" evidence="10">
    <location>
        <begin position="107"/>
        <end position="146"/>
    </location>
</feature>
<name>A0AAW2QNJ9_9LAMI</name>
<dbReference type="AlphaFoldDB" id="A0AAW2QNJ9"/>
<feature type="compositionally biased region" description="Low complexity" evidence="10">
    <location>
        <begin position="36"/>
        <end position="45"/>
    </location>
</feature>
<dbReference type="GO" id="GO:0008270">
    <property type="term" value="F:zinc ion binding"/>
    <property type="evidence" value="ECO:0007669"/>
    <property type="project" value="UniProtKB-KW"/>
</dbReference>
<evidence type="ECO:0000256" key="8">
    <source>
        <dbReference type="PROSITE-ProRule" id="PRU00071"/>
    </source>
</evidence>
<dbReference type="PANTHER" id="PTHR31992:SF348">
    <property type="entry name" value="DOF ZINC FINGER PROTEIN"/>
    <property type="match status" value="1"/>
</dbReference>
<dbReference type="InterPro" id="IPR003851">
    <property type="entry name" value="Znf_Dof"/>
</dbReference>
<keyword evidence="2 8" id="KW-0863">Zinc-finger</keyword>
<reference evidence="12" key="2">
    <citation type="journal article" date="2024" name="Plant">
        <title>Genomic evolution and insights into agronomic trait innovations of Sesamum species.</title>
        <authorList>
            <person name="Miao H."/>
            <person name="Wang L."/>
            <person name="Qu L."/>
            <person name="Liu H."/>
            <person name="Sun Y."/>
            <person name="Le M."/>
            <person name="Wang Q."/>
            <person name="Wei S."/>
            <person name="Zheng Y."/>
            <person name="Lin W."/>
            <person name="Duan Y."/>
            <person name="Cao H."/>
            <person name="Xiong S."/>
            <person name="Wang X."/>
            <person name="Wei L."/>
            <person name="Li C."/>
            <person name="Ma Q."/>
            <person name="Ju M."/>
            <person name="Zhao R."/>
            <person name="Li G."/>
            <person name="Mu C."/>
            <person name="Tian Q."/>
            <person name="Mei H."/>
            <person name="Zhang T."/>
            <person name="Gao T."/>
            <person name="Zhang H."/>
        </authorList>
    </citation>
    <scope>NUCLEOTIDE SEQUENCE</scope>
    <source>
        <strain evidence="12">KEN8</strain>
    </source>
</reference>
<evidence type="ECO:0000256" key="2">
    <source>
        <dbReference type="ARBA" id="ARBA00022771"/>
    </source>
</evidence>
<keyword evidence="6 9" id="KW-0804">Transcription</keyword>
<reference evidence="12" key="1">
    <citation type="submission" date="2020-06" db="EMBL/GenBank/DDBJ databases">
        <authorList>
            <person name="Li T."/>
            <person name="Hu X."/>
            <person name="Zhang T."/>
            <person name="Song X."/>
            <person name="Zhang H."/>
            <person name="Dai N."/>
            <person name="Sheng W."/>
            <person name="Hou X."/>
            <person name="Wei L."/>
        </authorList>
    </citation>
    <scope>NUCLEOTIDE SEQUENCE</scope>
    <source>
        <strain evidence="12">KEN8</strain>
        <tissue evidence="12">Leaf</tissue>
    </source>
</reference>